<gene>
    <name evidence="2" type="ORF">C2857_007380</name>
</gene>
<proteinExistence type="predicted"/>
<evidence type="ECO:0000313" key="3">
    <source>
        <dbReference type="Proteomes" id="UP000594364"/>
    </source>
</evidence>
<organism evidence="2 3">
    <name type="scientific">Epichloe festucae (strain Fl1)</name>
    <dbReference type="NCBI Taxonomy" id="877507"/>
    <lineage>
        <taxon>Eukaryota</taxon>
        <taxon>Fungi</taxon>
        <taxon>Dikarya</taxon>
        <taxon>Ascomycota</taxon>
        <taxon>Pezizomycotina</taxon>
        <taxon>Sordariomycetes</taxon>
        <taxon>Hypocreomycetidae</taxon>
        <taxon>Hypocreales</taxon>
        <taxon>Clavicipitaceae</taxon>
        <taxon>Epichloe</taxon>
    </lineage>
</organism>
<feature type="region of interest" description="Disordered" evidence="1">
    <location>
        <begin position="218"/>
        <end position="450"/>
    </location>
</feature>
<feature type="compositionally biased region" description="Low complexity" evidence="1">
    <location>
        <begin position="134"/>
        <end position="153"/>
    </location>
</feature>
<protein>
    <recommendedName>
        <fullName evidence="4">SH3 domain-containing protein</fullName>
    </recommendedName>
</protein>
<name>A0A7S9KMD0_EPIFF</name>
<reference evidence="2 3" key="1">
    <citation type="journal article" date="2018" name="PLoS Genet.">
        <title>Repeat elements organise 3D genome structure and mediate transcription in the filamentous fungus Epichloe festucae.</title>
        <authorList>
            <person name="Winter D.J."/>
            <person name="Ganley A.R.D."/>
            <person name="Young C.A."/>
            <person name="Liachko I."/>
            <person name="Schardl C.L."/>
            <person name="Dupont P.Y."/>
            <person name="Berry D."/>
            <person name="Ram A."/>
            <person name="Scott B."/>
            <person name="Cox M.P."/>
        </authorList>
    </citation>
    <scope>NUCLEOTIDE SEQUENCE [LARGE SCALE GENOMIC DNA]</scope>
    <source>
        <strain evidence="2 3">Fl1</strain>
    </source>
</reference>
<feature type="region of interest" description="Disordered" evidence="1">
    <location>
        <begin position="840"/>
        <end position="877"/>
    </location>
</feature>
<dbReference type="SUPFAM" id="SSF50044">
    <property type="entry name" value="SH3-domain"/>
    <property type="match status" value="1"/>
</dbReference>
<sequence length="877" mass="97404">METVDELAVKPFRDVVEKGKLAVDNAGNSQDMLKEAQRLVKVGERGLTRIEATCRKLYNEYGNNFILALKENVEITEYREQLTDLLWDFEDFIEADTFKAEKFHELQALNREAGPKVYNILITMKLEVPNHYLSQLSPPSSPRPQSLFPLQQPASQHPFGLVPSTRGSMSGSQGDARSVADYPHVDDATTQLQNLMFDQRSSSVQGQDVVAAIAVQRGEDANIPLSPEQPQRTSPRPPPRPPSPTHPRPPSLDPCGPQSAPGGEDVEMNTHSSVHRRPTVYRPESPVDPAISPISPDNSQRSPLNAQQPYGSVAGVYDQDTDEHSDYRHSGSSTQSNSTNATSHGTRSRPPTLSPTIPEEDAPRGTSKPTCSIQPLQVRSPLLPPPRRTSRASVTSRVEDMDRQYKTIRQLKEHPPTSPLPPPPLVNHHGRGSGNNYQSLYPQSGTSTPRSQVGREIAMIVPSENPDHGLIPVATEESIQAKLSPKDCTIGSTSTFYQYKGFCEGAKEVIRGEIGIKKTKKPGFSAAATVARCTGCFFELDFSQIEYDLNKEDKGNFCKSGINYRLRFLQKSHVPAKRVDDVLYACVFCVQAGRTIHECDATVFTTSKALFNHLTHHPRPLPKVSGIAVVEGASMPAHLRNDYDIHFRNPPEAHPAQLNLSQISGKPTGVTRDHSRRLYGQRLLFDRSPALELCHGARVVGINWPEKYNGEWIFAWHDGICASVAADIIKLDAPPFEDIRMMGSSLIRAKSRWKFHQRGKDKDKSLWLRFDKNESIINIGYPNPDFWCWSGTNTKGQWGIFPKIFLEPSTIQELTAEGADRAMTLANEKNKSLSMLAKFASKRRPSSGRPQSVVEPTSNHKTLGNFHYASMSSHGSE</sequence>
<dbReference type="OrthoDB" id="5243589at2759"/>
<dbReference type="EMBL" id="CP031385">
    <property type="protein sequence ID" value="QPG94944.1"/>
    <property type="molecule type" value="Genomic_DNA"/>
</dbReference>
<feature type="compositionally biased region" description="Basic and acidic residues" evidence="1">
    <location>
        <begin position="397"/>
        <end position="415"/>
    </location>
</feature>
<accession>A0A7S9KMD0</accession>
<feature type="compositionally biased region" description="Pro residues" evidence="1">
    <location>
        <begin position="235"/>
        <end position="252"/>
    </location>
</feature>
<dbReference type="Proteomes" id="UP000594364">
    <property type="component" value="Chromosome 1"/>
</dbReference>
<dbReference type="InterPro" id="IPR036028">
    <property type="entry name" value="SH3-like_dom_sf"/>
</dbReference>
<feature type="compositionally biased region" description="Polar residues" evidence="1">
    <location>
        <begin position="848"/>
        <end position="862"/>
    </location>
</feature>
<feature type="compositionally biased region" description="Polar residues" evidence="1">
    <location>
        <begin position="434"/>
        <end position="450"/>
    </location>
</feature>
<evidence type="ECO:0000313" key="2">
    <source>
        <dbReference type="EMBL" id="QPG94944.1"/>
    </source>
</evidence>
<feature type="compositionally biased region" description="Polar residues" evidence="1">
    <location>
        <begin position="295"/>
        <end position="310"/>
    </location>
</feature>
<feature type="compositionally biased region" description="Polar residues" evidence="1">
    <location>
        <begin position="367"/>
        <end position="377"/>
    </location>
</feature>
<evidence type="ECO:0000256" key="1">
    <source>
        <dbReference type="SAM" id="MobiDB-lite"/>
    </source>
</evidence>
<feature type="compositionally biased region" description="Low complexity" evidence="1">
    <location>
        <begin position="330"/>
        <end position="343"/>
    </location>
</feature>
<keyword evidence="3" id="KW-1185">Reference proteome</keyword>
<feature type="region of interest" description="Disordered" evidence="1">
    <location>
        <begin position="134"/>
        <end position="180"/>
    </location>
</feature>
<feature type="compositionally biased region" description="Pro residues" evidence="1">
    <location>
        <begin position="416"/>
        <end position="425"/>
    </location>
</feature>
<evidence type="ECO:0008006" key="4">
    <source>
        <dbReference type="Google" id="ProtNLM"/>
    </source>
</evidence>
<dbReference type="AlphaFoldDB" id="A0A7S9KMD0"/>
<feature type="compositionally biased region" description="Polar residues" evidence="1">
    <location>
        <begin position="165"/>
        <end position="175"/>
    </location>
</feature>